<dbReference type="Pfam" id="PF00071">
    <property type="entry name" value="Ras"/>
    <property type="match status" value="1"/>
</dbReference>
<comment type="similarity">
    <text evidence="1">Belongs to the small GTPase superfamily. Rab family.</text>
</comment>
<dbReference type="InterPro" id="IPR027417">
    <property type="entry name" value="P-loop_NTPase"/>
</dbReference>
<accession>A0A7M5XDJ3</accession>
<evidence type="ECO:0000256" key="2">
    <source>
        <dbReference type="ARBA" id="ARBA00022741"/>
    </source>
</evidence>
<dbReference type="SUPFAM" id="SSF52540">
    <property type="entry name" value="P-loop containing nucleoside triphosphate hydrolases"/>
    <property type="match status" value="1"/>
</dbReference>
<dbReference type="Gene3D" id="3.40.50.300">
    <property type="entry name" value="P-loop containing nucleotide triphosphate hydrolases"/>
    <property type="match status" value="1"/>
</dbReference>
<evidence type="ECO:0000313" key="4">
    <source>
        <dbReference type="Proteomes" id="UP000594262"/>
    </source>
</evidence>
<keyword evidence="2" id="KW-0547">Nucleotide-binding</keyword>
<dbReference type="Proteomes" id="UP000594262">
    <property type="component" value="Unplaced"/>
</dbReference>
<dbReference type="SMART" id="SM00174">
    <property type="entry name" value="RHO"/>
    <property type="match status" value="1"/>
</dbReference>
<dbReference type="CDD" id="cd00154">
    <property type="entry name" value="Rab"/>
    <property type="match status" value="1"/>
</dbReference>
<organism evidence="3 4">
    <name type="scientific">Clytia hemisphaerica</name>
    <dbReference type="NCBI Taxonomy" id="252671"/>
    <lineage>
        <taxon>Eukaryota</taxon>
        <taxon>Metazoa</taxon>
        <taxon>Cnidaria</taxon>
        <taxon>Hydrozoa</taxon>
        <taxon>Hydroidolina</taxon>
        <taxon>Leptothecata</taxon>
        <taxon>Obeliida</taxon>
        <taxon>Clytiidae</taxon>
        <taxon>Clytia</taxon>
    </lineage>
</organism>
<dbReference type="EnsemblMetazoa" id="CLYHEMT021518.1">
    <property type="protein sequence ID" value="CLYHEMP021518.1"/>
    <property type="gene ID" value="CLYHEMG021518"/>
</dbReference>
<reference evidence="3" key="1">
    <citation type="submission" date="2021-01" db="UniProtKB">
        <authorList>
            <consortium name="EnsemblMetazoa"/>
        </authorList>
    </citation>
    <scope>IDENTIFICATION</scope>
</reference>
<dbReference type="InterPro" id="IPR005225">
    <property type="entry name" value="Small_GTP-bd"/>
</dbReference>
<name>A0A7M5XDJ3_9CNID</name>
<keyword evidence="4" id="KW-1185">Reference proteome</keyword>
<dbReference type="PROSITE" id="PS51421">
    <property type="entry name" value="RAS"/>
    <property type="match status" value="1"/>
</dbReference>
<dbReference type="SMART" id="SM00175">
    <property type="entry name" value="RAB"/>
    <property type="match status" value="1"/>
</dbReference>
<dbReference type="PANTHER" id="PTHR47978">
    <property type="match status" value="1"/>
</dbReference>
<dbReference type="AlphaFoldDB" id="A0A7M5XDJ3"/>
<dbReference type="SMART" id="SM00173">
    <property type="entry name" value="RAS"/>
    <property type="match status" value="1"/>
</dbReference>
<dbReference type="InterPro" id="IPR001806">
    <property type="entry name" value="Small_GTPase"/>
</dbReference>
<dbReference type="GO" id="GO:0005525">
    <property type="term" value="F:GTP binding"/>
    <property type="evidence" value="ECO:0007669"/>
    <property type="project" value="InterPro"/>
</dbReference>
<dbReference type="PRINTS" id="PR00449">
    <property type="entry name" value="RASTRNSFRMNG"/>
</dbReference>
<protein>
    <submittedName>
        <fullName evidence="3">Uncharacterized protein</fullName>
    </submittedName>
</protein>
<proteinExistence type="inferred from homology"/>
<sequence>MMADFNFKIIVVGSSGVGKTAVVQRYVRKSFKENDQSTIGIDIGIKLLQIDDYKIQLKIWDSAGSERFKSLTTSYYRNADAAILMYGINNPQSLHELHTWSTEVTHHAEILKILVGNKNDLDVEERKIFEETAVNFALMENIDLAVECSAKIDDNVDYIFHTIAKKLLHKELALNSTNSKRNIKKGLNNDLVKYQGTSDSMDNLFLTPKEIASLNKRNNESCQLDQIRPRKNLFQRICSIL</sequence>
<dbReference type="PROSITE" id="PS51419">
    <property type="entry name" value="RAB"/>
    <property type="match status" value="1"/>
</dbReference>
<dbReference type="OrthoDB" id="28034at2759"/>
<dbReference type="GO" id="GO:0003924">
    <property type="term" value="F:GTPase activity"/>
    <property type="evidence" value="ECO:0007669"/>
    <property type="project" value="InterPro"/>
</dbReference>
<dbReference type="SMART" id="SM00176">
    <property type="entry name" value="RAN"/>
    <property type="match status" value="1"/>
</dbReference>
<evidence type="ECO:0000256" key="1">
    <source>
        <dbReference type="ARBA" id="ARBA00006270"/>
    </source>
</evidence>
<dbReference type="NCBIfam" id="TIGR00231">
    <property type="entry name" value="small_GTP"/>
    <property type="match status" value="1"/>
</dbReference>
<evidence type="ECO:0000313" key="3">
    <source>
        <dbReference type="EnsemblMetazoa" id="CLYHEMP021518.1"/>
    </source>
</evidence>
<dbReference type="FunFam" id="3.40.50.300:FF:001329">
    <property type="entry name" value="Small GTP-binding protein, putative"/>
    <property type="match status" value="1"/>
</dbReference>